<gene>
    <name evidence="2" type="ORF">KGD82_18680</name>
</gene>
<reference evidence="2" key="1">
    <citation type="submission" date="2021-05" db="EMBL/GenBank/DDBJ databases">
        <authorList>
            <person name="Kaiqin L."/>
            <person name="Jian G."/>
        </authorList>
    </citation>
    <scope>NUCLEOTIDE SEQUENCE</scope>
    <source>
        <strain evidence="2">HDS5</strain>
    </source>
</reference>
<evidence type="ECO:0000313" key="2">
    <source>
        <dbReference type="EMBL" id="QVJ00628.1"/>
    </source>
</evidence>
<evidence type="ECO:0000313" key="3">
    <source>
        <dbReference type="Proteomes" id="UP000682416"/>
    </source>
</evidence>
<dbReference type="Proteomes" id="UP000682416">
    <property type="component" value="Chromosome"/>
</dbReference>
<dbReference type="AlphaFoldDB" id="A0A975L8K9"/>
<dbReference type="RefSeq" id="WP_378741318.1">
    <property type="nucleotide sequence ID" value="NZ_CBDRIY010000016.1"/>
</dbReference>
<dbReference type="Pfam" id="PF20795">
    <property type="entry name" value="DUF6841"/>
    <property type="match status" value="1"/>
</dbReference>
<name>A0A975L8K9_9ACTN</name>
<keyword evidence="3" id="KW-1185">Reference proteome</keyword>
<evidence type="ECO:0000259" key="1">
    <source>
        <dbReference type="Pfam" id="PF20795"/>
    </source>
</evidence>
<proteinExistence type="predicted"/>
<dbReference type="InterPro" id="IPR049219">
    <property type="entry name" value="DUF6841"/>
</dbReference>
<sequence length="128" mass="14014">MLDEDGLRDFLEAYSRELVGGDLDGIAARYGYPAYVAGDLESIAVAAPADVREAFAGAAGSYREQGMVDAVPEIRRIEELTARLVWADVRWSYRDARGEEVRGESYRYLLREAGNSCMICVVVATGVA</sequence>
<dbReference type="EMBL" id="CP074402">
    <property type="protein sequence ID" value="QVJ00628.1"/>
    <property type="molecule type" value="Genomic_DNA"/>
</dbReference>
<protein>
    <recommendedName>
        <fullName evidence="1">DUF6841 domain-containing protein</fullName>
    </recommendedName>
</protein>
<accession>A0A975L8K9</accession>
<feature type="domain" description="DUF6841" evidence="1">
    <location>
        <begin position="20"/>
        <end position="125"/>
    </location>
</feature>
<dbReference type="KEGG" id="nec:KGD82_18680"/>
<organism evidence="2 3">
    <name type="scientific">Nocardiopsis eucommiae</name>
    <dbReference type="NCBI Taxonomy" id="2831970"/>
    <lineage>
        <taxon>Bacteria</taxon>
        <taxon>Bacillati</taxon>
        <taxon>Actinomycetota</taxon>
        <taxon>Actinomycetes</taxon>
        <taxon>Streptosporangiales</taxon>
        <taxon>Nocardiopsidaceae</taxon>
        <taxon>Nocardiopsis</taxon>
    </lineage>
</organism>